<evidence type="ECO:0000256" key="10">
    <source>
        <dbReference type="ARBA" id="ARBA00032441"/>
    </source>
</evidence>
<feature type="domain" description="Aminoglycoside phosphotransferase" evidence="11">
    <location>
        <begin position="175"/>
        <end position="429"/>
    </location>
</feature>
<organism evidence="12 13">
    <name type="scientific">Hyphomicrobium denitrificans 1NES1</name>
    <dbReference type="NCBI Taxonomy" id="670307"/>
    <lineage>
        <taxon>Bacteria</taxon>
        <taxon>Pseudomonadati</taxon>
        <taxon>Pseudomonadota</taxon>
        <taxon>Alphaproteobacteria</taxon>
        <taxon>Hyphomicrobiales</taxon>
        <taxon>Hyphomicrobiaceae</taxon>
        <taxon>Hyphomicrobium</taxon>
    </lineage>
</organism>
<evidence type="ECO:0000256" key="6">
    <source>
        <dbReference type="ARBA" id="ARBA00022723"/>
    </source>
</evidence>
<dbReference type="KEGG" id="hdt:HYPDE_34508"/>
<dbReference type="Pfam" id="PF01636">
    <property type="entry name" value="APH"/>
    <property type="match status" value="1"/>
</dbReference>
<dbReference type="GO" id="GO:0002949">
    <property type="term" value="P:tRNA threonylcarbamoyladenosine modification"/>
    <property type="evidence" value="ECO:0007669"/>
    <property type="project" value="InterPro"/>
</dbReference>
<evidence type="ECO:0000256" key="3">
    <source>
        <dbReference type="ARBA" id="ARBA00019010"/>
    </source>
</evidence>
<dbReference type="Pfam" id="PF02367">
    <property type="entry name" value="TsaE"/>
    <property type="match status" value="1"/>
</dbReference>
<gene>
    <name evidence="12" type="ORF">HYPDE_34508</name>
</gene>
<sequence length="513" mass="57412">MSSFQFRDLSENDVIRLADEMAFFLQPGDTLCLEGDLGAGKSTFARALIRTLSGDPALDVPSPTFTLTQSYETPRFDVAHFDLYRLTDPEELDELGLETALNRGIAVIEWPSRGADRIPPEHITLLLEEGDSESRRTITVKAVSSLAERLQRFAVIRKFVEATGWGGPETRLVYLQGDASPRRYARLTKTDGARALLVDSPRRPDGPPIHDGKSYSAIAHLAEDVTAFVAIANALREAGVSTPEILAEDLDQGLLIVEDFGDKVFGPEVQRGADQKSLWLRATDALITLQAVPPPQNMNLSDGTAFTLPDADQGVLEIETQLLLDWYWPALHGHPAPKTARDEFTDEWRGTFARVLKQPQTWLLRDYHSPNLIALDDRVPPRDVGIIDFQDAMRGPAAYDLVSLLQDARIDVPEVLEKNLLDHYIAAMTKRDTAFDAQEFRFAYAALGAQRNTKILGIFARLAMRDGKRQYLAHLPRIWGYLQRNLRHEGLQALSAWYDRNLPPKLRAQPLTI</sequence>
<keyword evidence="13" id="KW-1185">Reference proteome</keyword>
<dbReference type="OrthoDB" id="9809275at2"/>
<dbReference type="HOGENOM" id="CLU_021467_2_1_5"/>
<evidence type="ECO:0000313" key="12">
    <source>
        <dbReference type="EMBL" id="AGK58573.1"/>
    </source>
</evidence>
<dbReference type="EMBL" id="CP005587">
    <property type="protein sequence ID" value="AGK58573.1"/>
    <property type="molecule type" value="Genomic_DNA"/>
</dbReference>
<evidence type="ECO:0000256" key="8">
    <source>
        <dbReference type="ARBA" id="ARBA00022840"/>
    </source>
</evidence>
<reference evidence="12 13" key="1">
    <citation type="journal article" date="2013" name="Genome Announc.">
        <title>Genome sequences for three denitrifying bacterial strains isolated from a uranium- and nitrate-contaminated subsurface environment.</title>
        <authorList>
            <person name="Venkatramanan R."/>
            <person name="Prakash O."/>
            <person name="Woyke T."/>
            <person name="Chain P."/>
            <person name="Goodwin L.A."/>
            <person name="Watson D."/>
            <person name="Brooks S."/>
            <person name="Kostka J.E."/>
            <person name="Green S.J."/>
        </authorList>
    </citation>
    <scope>NUCLEOTIDE SEQUENCE [LARGE SCALE GENOMIC DNA]</scope>
    <source>
        <strain evidence="12 13">1NES1</strain>
    </source>
</reference>
<dbReference type="GO" id="GO:0005737">
    <property type="term" value="C:cytoplasm"/>
    <property type="evidence" value="ECO:0007669"/>
    <property type="project" value="UniProtKB-SubCell"/>
</dbReference>
<evidence type="ECO:0000256" key="5">
    <source>
        <dbReference type="ARBA" id="ARBA00022694"/>
    </source>
</evidence>
<accession>N0B6F2</accession>
<dbReference type="Gene3D" id="3.30.200.20">
    <property type="entry name" value="Phosphorylase Kinase, domain 1"/>
    <property type="match status" value="1"/>
</dbReference>
<dbReference type="InterPro" id="IPR011009">
    <property type="entry name" value="Kinase-like_dom_sf"/>
</dbReference>
<dbReference type="InterPro" id="IPR027417">
    <property type="entry name" value="P-loop_NTPase"/>
</dbReference>
<keyword evidence="4" id="KW-0963">Cytoplasm</keyword>
<evidence type="ECO:0000259" key="11">
    <source>
        <dbReference type="Pfam" id="PF01636"/>
    </source>
</evidence>
<dbReference type="Gene3D" id="3.90.1200.10">
    <property type="match status" value="1"/>
</dbReference>
<dbReference type="GO" id="GO:0005524">
    <property type="term" value="F:ATP binding"/>
    <property type="evidence" value="ECO:0007669"/>
    <property type="project" value="UniProtKB-KW"/>
</dbReference>
<evidence type="ECO:0000256" key="7">
    <source>
        <dbReference type="ARBA" id="ARBA00022741"/>
    </source>
</evidence>
<dbReference type="GO" id="GO:0046872">
    <property type="term" value="F:metal ion binding"/>
    <property type="evidence" value="ECO:0007669"/>
    <property type="project" value="UniProtKB-KW"/>
</dbReference>
<dbReference type="RefSeq" id="WP_015598596.1">
    <property type="nucleotide sequence ID" value="NC_021172.1"/>
</dbReference>
<dbReference type="NCBIfam" id="TIGR00150">
    <property type="entry name" value="T6A_YjeE"/>
    <property type="match status" value="1"/>
</dbReference>
<keyword evidence="7" id="KW-0547">Nucleotide-binding</keyword>
<dbReference type="Gene3D" id="3.40.50.300">
    <property type="entry name" value="P-loop containing nucleotide triphosphate hydrolases"/>
    <property type="match status" value="1"/>
</dbReference>
<evidence type="ECO:0000256" key="9">
    <source>
        <dbReference type="ARBA" id="ARBA00022842"/>
    </source>
</evidence>
<dbReference type="InterPro" id="IPR003442">
    <property type="entry name" value="T6A_TsaE"/>
</dbReference>
<dbReference type="eggNOG" id="COG0802">
    <property type="taxonomic scope" value="Bacteria"/>
</dbReference>
<keyword evidence="5" id="KW-0819">tRNA processing</keyword>
<dbReference type="SUPFAM" id="SSF52540">
    <property type="entry name" value="P-loop containing nucleoside triphosphate hydrolases"/>
    <property type="match status" value="1"/>
</dbReference>
<dbReference type="InterPro" id="IPR002575">
    <property type="entry name" value="Aminoglycoside_PTrfase"/>
</dbReference>
<protein>
    <recommendedName>
        <fullName evidence="3">tRNA threonylcarbamoyladenosine biosynthesis protein TsaE</fullName>
    </recommendedName>
    <alternativeName>
        <fullName evidence="10">t(6)A37 threonylcarbamoyladenosine biosynthesis protein TsaE</fullName>
    </alternativeName>
</protein>
<evidence type="ECO:0000256" key="1">
    <source>
        <dbReference type="ARBA" id="ARBA00004496"/>
    </source>
</evidence>
<evidence type="ECO:0000256" key="2">
    <source>
        <dbReference type="ARBA" id="ARBA00007599"/>
    </source>
</evidence>
<dbReference type="eggNOG" id="COG3178">
    <property type="taxonomic scope" value="Bacteria"/>
</dbReference>
<dbReference type="SUPFAM" id="SSF56112">
    <property type="entry name" value="Protein kinase-like (PK-like)"/>
    <property type="match status" value="1"/>
</dbReference>
<name>N0B6F2_9HYPH</name>
<comment type="similarity">
    <text evidence="2">Belongs to the TsaE family.</text>
</comment>
<evidence type="ECO:0000313" key="13">
    <source>
        <dbReference type="Proteomes" id="UP000005952"/>
    </source>
</evidence>
<dbReference type="STRING" id="670307.HYPDE_34508"/>
<comment type="subcellular location">
    <subcellularLocation>
        <location evidence="1">Cytoplasm</location>
    </subcellularLocation>
</comment>
<dbReference type="Proteomes" id="UP000005952">
    <property type="component" value="Chromosome"/>
</dbReference>
<keyword evidence="8" id="KW-0067">ATP-binding</keyword>
<evidence type="ECO:0000256" key="4">
    <source>
        <dbReference type="ARBA" id="ARBA00022490"/>
    </source>
</evidence>
<dbReference type="PANTHER" id="PTHR33540">
    <property type="entry name" value="TRNA THREONYLCARBAMOYLADENOSINE BIOSYNTHESIS PROTEIN TSAE"/>
    <property type="match status" value="1"/>
</dbReference>
<keyword evidence="9" id="KW-0460">Magnesium</keyword>
<dbReference type="AlphaFoldDB" id="N0B6F2"/>
<dbReference type="PANTHER" id="PTHR33540:SF2">
    <property type="entry name" value="TRNA THREONYLCARBAMOYLADENOSINE BIOSYNTHESIS PROTEIN TSAE"/>
    <property type="match status" value="1"/>
</dbReference>
<proteinExistence type="inferred from homology"/>
<keyword evidence="6" id="KW-0479">Metal-binding</keyword>